<dbReference type="PANTHER" id="PTHR21666">
    <property type="entry name" value="PEPTIDASE-RELATED"/>
    <property type="match status" value="1"/>
</dbReference>
<dbReference type="NCBIfam" id="TIGR04183">
    <property type="entry name" value="Por_Secre_tail"/>
    <property type="match status" value="1"/>
</dbReference>
<evidence type="ECO:0000256" key="2">
    <source>
        <dbReference type="SAM" id="SignalP"/>
    </source>
</evidence>
<dbReference type="SUPFAM" id="SSF51261">
    <property type="entry name" value="Duplicated hybrid motif"/>
    <property type="match status" value="1"/>
</dbReference>
<comment type="caution">
    <text evidence="5">The sequence shown here is derived from an EMBL/GenBank/DDBJ whole genome shotgun (WGS) entry which is preliminary data.</text>
</comment>
<dbReference type="Pfam" id="PF18962">
    <property type="entry name" value="Por_Secre_tail"/>
    <property type="match status" value="1"/>
</dbReference>
<dbReference type="Pfam" id="PF01551">
    <property type="entry name" value="Peptidase_M23"/>
    <property type="match status" value="1"/>
</dbReference>
<reference evidence="5 6" key="1">
    <citation type="submission" date="2020-08" db="EMBL/GenBank/DDBJ databases">
        <title>A Genomic Blueprint of the Chicken Gut Microbiome.</title>
        <authorList>
            <person name="Gilroy R."/>
            <person name="Ravi A."/>
            <person name="Getino M."/>
            <person name="Pursley I."/>
            <person name="Horton D.L."/>
            <person name="Alikhan N.-F."/>
            <person name="Baker D."/>
            <person name="Gharbi K."/>
            <person name="Hall N."/>
            <person name="Watson M."/>
            <person name="Adriaenssens E.M."/>
            <person name="Foster-Nyarko E."/>
            <person name="Jarju S."/>
            <person name="Secka A."/>
            <person name="Antonio M."/>
            <person name="Oren A."/>
            <person name="Chaudhuri R."/>
            <person name="La Ragione R.M."/>
            <person name="Hildebrand F."/>
            <person name="Pallen M.J."/>
        </authorList>
    </citation>
    <scope>NUCLEOTIDE SEQUENCE [LARGE SCALE GENOMIC DNA]</scope>
    <source>
        <strain evidence="5 6">Sa1CVA4</strain>
    </source>
</reference>
<gene>
    <name evidence="5" type="ORF">H9628_00240</name>
</gene>
<dbReference type="InterPro" id="IPR016047">
    <property type="entry name" value="M23ase_b-sheet_dom"/>
</dbReference>
<organism evidence="5 6">
    <name type="scientific">Kaistella pullorum</name>
    <dbReference type="NCBI Taxonomy" id="2763074"/>
    <lineage>
        <taxon>Bacteria</taxon>
        <taxon>Pseudomonadati</taxon>
        <taxon>Bacteroidota</taxon>
        <taxon>Flavobacteriia</taxon>
        <taxon>Flavobacteriales</taxon>
        <taxon>Weeksellaceae</taxon>
        <taxon>Chryseobacterium group</taxon>
        <taxon>Kaistella</taxon>
    </lineage>
</organism>
<sequence length="478" mass="53985">MKTQNLLFSLFLPVVLFAQASEESYPIANQFAAENSLRPYESRFTGVKVAKSECLNDAQLMQLKYQIQQNRKRIVAKDAQAFSKIRKLSLFQNPFRPKAGFNDYGYHTLNYQVDHNLTPNNNLLDYNCGTRTYDWANGNHAGTDYILWPYPWKRMQENVMEIVAAAPGIIVEKRNSFADLNCTNNGNPNWNGIVVEHADGTFAIYMHFKKNSATAKEVGDTVTAGEFLGLAGSSGSSTIPHLHFEIRDAESNVIDPYQGNCNPTVTQTWWMQQEPYYVPRINRISTHSVSTNDTACPVVENTYEKTNFDTGDPMVLKLYYRDIKPGDVTAIKITGPSGNIVSNYTWTQDWGVFYATAWAYWTFNITSSWETGIYNIQANFGGNSYTTAFGVRTPLGSNEHNLDELMIYPNPVRDVLTIKNFTEGDKIEILDSTGRLIRGLAADTKTGKLNVSVLQAGNYYLKISVKDQRVKLLKFTKK</sequence>
<dbReference type="CDD" id="cd12797">
    <property type="entry name" value="M23_peptidase"/>
    <property type="match status" value="1"/>
</dbReference>
<evidence type="ECO:0000256" key="1">
    <source>
        <dbReference type="ARBA" id="ARBA00022729"/>
    </source>
</evidence>
<dbReference type="Proteomes" id="UP000626242">
    <property type="component" value="Unassembled WGS sequence"/>
</dbReference>
<proteinExistence type="predicted"/>
<evidence type="ECO:0000259" key="4">
    <source>
        <dbReference type="Pfam" id="PF18962"/>
    </source>
</evidence>
<keyword evidence="6" id="KW-1185">Reference proteome</keyword>
<feature type="domain" description="M23ase beta-sheet core" evidence="3">
    <location>
        <begin position="161"/>
        <end position="253"/>
    </location>
</feature>
<feature type="chain" id="PRO_5045636428" evidence="2">
    <location>
        <begin position="21"/>
        <end position="478"/>
    </location>
</feature>
<dbReference type="Gene3D" id="2.70.70.10">
    <property type="entry name" value="Glucose Permease (Domain IIA)"/>
    <property type="match status" value="1"/>
</dbReference>
<dbReference type="InterPro" id="IPR026444">
    <property type="entry name" value="Secre_tail"/>
</dbReference>
<evidence type="ECO:0000259" key="3">
    <source>
        <dbReference type="Pfam" id="PF01551"/>
    </source>
</evidence>
<evidence type="ECO:0000313" key="5">
    <source>
        <dbReference type="EMBL" id="MBD8016894.1"/>
    </source>
</evidence>
<dbReference type="InterPro" id="IPR011055">
    <property type="entry name" value="Dup_hybrid_motif"/>
</dbReference>
<evidence type="ECO:0000313" key="6">
    <source>
        <dbReference type="Proteomes" id="UP000626242"/>
    </source>
</evidence>
<feature type="domain" description="Secretion system C-terminal sorting" evidence="4">
    <location>
        <begin position="407"/>
        <end position="470"/>
    </location>
</feature>
<dbReference type="RefSeq" id="WP_251832112.1">
    <property type="nucleotide sequence ID" value="NZ_JACSPS010000001.1"/>
</dbReference>
<keyword evidence="1 2" id="KW-0732">Signal</keyword>
<dbReference type="InterPro" id="IPR050570">
    <property type="entry name" value="Cell_wall_metabolism_enzyme"/>
</dbReference>
<protein>
    <submittedName>
        <fullName evidence="5">Peptidoglycan DD-metalloendopeptidase family protein</fullName>
    </submittedName>
</protein>
<feature type="signal peptide" evidence="2">
    <location>
        <begin position="1"/>
        <end position="20"/>
    </location>
</feature>
<accession>A0ABR8WIK9</accession>
<name>A0ABR8WIK9_9FLAO</name>
<dbReference type="PANTHER" id="PTHR21666:SF270">
    <property type="entry name" value="MUREIN HYDROLASE ACTIVATOR ENVC"/>
    <property type="match status" value="1"/>
</dbReference>
<dbReference type="EMBL" id="JACSPS010000001">
    <property type="protein sequence ID" value="MBD8016894.1"/>
    <property type="molecule type" value="Genomic_DNA"/>
</dbReference>